<dbReference type="InterPro" id="IPR050924">
    <property type="entry name" value="Peroxiredoxin_BCP/PrxQ"/>
</dbReference>
<dbReference type="Gene3D" id="3.40.30.10">
    <property type="entry name" value="Glutaredoxin"/>
    <property type="match status" value="1"/>
</dbReference>
<sequence>MRDALDTLAKKNVKVVGISPDAPGTQKKFAEKHDLPFPLLSDDDHEVAEAFGVWAEKTVRGKTSLGIVRSAFLFDEDGRLLHAWYGISPKDTVPRLLAALG</sequence>
<reference evidence="10" key="1">
    <citation type="submission" date="2016-11" db="EMBL/GenBank/DDBJ databases">
        <authorList>
            <person name="Varghese N."/>
            <person name="Submissions S."/>
        </authorList>
    </citation>
    <scope>NUCLEOTIDE SEQUENCE [LARGE SCALE GENOMIC DNA]</scope>
    <source>
        <strain evidence="10">DSM 9756</strain>
    </source>
</reference>
<dbReference type="PANTHER" id="PTHR42801:SF4">
    <property type="entry name" value="AHPC_TSA FAMILY PROTEIN"/>
    <property type="match status" value="1"/>
</dbReference>
<dbReference type="EMBL" id="FQVB01000008">
    <property type="protein sequence ID" value="SHE90693.1"/>
    <property type="molecule type" value="Genomic_DNA"/>
</dbReference>
<evidence type="ECO:0000259" key="8">
    <source>
        <dbReference type="Pfam" id="PF00578"/>
    </source>
</evidence>
<dbReference type="Pfam" id="PF00578">
    <property type="entry name" value="AhpC-TSA"/>
    <property type="match status" value="1"/>
</dbReference>
<evidence type="ECO:0000256" key="7">
    <source>
        <dbReference type="ARBA" id="ARBA00042639"/>
    </source>
</evidence>
<evidence type="ECO:0000256" key="1">
    <source>
        <dbReference type="ARBA" id="ARBA00003330"/>
    </source>
</evidence>
<dbReference type="GO" id="GO:0005737">
    <property type="term" value="C:cytoplasm"/>
    <property type="evidence" value="ECO:0007669"/>
    <property type="project" value="TreeGrafter"/>
</dbReference>
<dbReference type="SUPFAM" id="SSF52833">
    <property type="entry name" value="Thioredoxin-like"/>
    <property type="match status" value="1"/>
</dbReference>
<evidence type="ECO:0000256" key="4">
    <source>
        <dbReference type="ARBA" id="ARBA00023002"/>
    </source>
</evidence>
<evidence type="ECO:0000256" key="5">
    <source>
        <dbReference type="ARBA" id="ARBA00023157"/>
    </source>
</evidence>
<evidence type="ECO:0000256" key="3">
    <source>
        <dbReference type="ARBA" id="ARBA00022862"/>
    </source>
</evidence>
<keyword evidence="5" id="KW-1015">Disulfide bond</keyword>
<dbReference type="InterPro" id="IPR036249">
    <property type="entry name" value="Thioredoxin-like_sf"/>
</dbReference>
<protein>
    <recommendedName>
        <fullName evidence="7">Thioredoxin-dependent peroxiredoxin Bcp</fullName>
    </recommendedName>
</protein>
<gene>
    <name evidence="9" type="ORF">SAMN02745206_01035</name>
</gene>
<keyword evidence="3" id="KW-0049">Antioxidant</keyword>
<evidence type="ECO:0000256" key="2">
    <source>
        <dbReference type="ARBA" id="ARBA00022559"/>
    </source>
</evidence>
<dbReference type="InterPro" id="IPR000866">
    <property type="entry name" value="AhpC/TSA"/>
</dbReference>
<evidence type="ECO:0000256" key="6">
    <source>
        <dbReference type="ARBA" id="ARBA00023284"/>
    </source>
</evidence>
<proteinExistence type="predicted"/>
<accession>A0A1M4XB93</accession>
<dbReference type="CDD" id="cd03017">
    <property type="entry name" value="PRX_BCP"/>
    <property type="match status" value="1"/>
</dbReference>
<dbReference type="AlphaFoldDB" id="A0A1M4XB93"/>
<dbReference type="GO" id="GO:0045454">
    <property type="term" value="P:cell redox homeostasis"/>
    <property type="evidence" value="ECO:0007669"/>
    <property type="project" value="TreeGrafter"/>
</dbReference>
<dbReference type="PANTHER" id="PTHR42801">
    <property type="entry name" value="THIOREDOXIN-DEPENDENT PEROXIDE REDUCTASE"/>
    <property type="match status" value="1"/>
</dbReference>
<name>A0A1M4XB93_9BACT</name>
<evidence type="ECO:0000313" key="9">
    <source>
        <dbReference type="EMBL" id="SHE90693.1"/>
    </source>
</evidence>
<keyword evidence="6" id="KW-0676">Redox-active center</keyword>
<dbReference type="STRING" id="1121391.SAMN02745206_01035"/>
<keyword evidence="4" id="KW-0560">Oxidoreductase</keyword>
<keyword evidence="2" id="KW-0575">Peroxidase</keyword>
<feature type="domain" description="Alkyl hydroperoxide reductase subunit C/ Thiol specific antioxidant" evidence="8">
    <location>
        <begin position="1"/>
        <end position="81"/>
    </location>
</feature>
<dbReference type="GO" id="GO:0008379">
    <property type="term" value="F:thioredoxin peroxidase activity"/>
    <property type="evidence" value="ECO:0007669"/>
    <property type="project" value="TreeGrafter"/>
</dbReference>
<organism evidence="9 10">
    <name type="scientific">Desulfacinum infernum DSM 9756</name>
    <dbReference type="NCBI Taxonomy" id="1121391"/>
    <lineage>
        <taxon>Bacteria</taxon>
        <taxon>Pseudomonadati</taxon>
        <taxon>Thermodesulfobacteriota</taxon>
        <taxon>Syntrophobacteria</taxon>
        <taxon>Syntrophobacterales</taxon>
        <taxon>Syntrophobacteraceae</taxon>
        <taxon>Desulfacinum</taxon>
    </lineage>
</organism>
<dbReference type="Proteomes" id="UP000184076">
    <property type="component" value="Unassembled WGS sequence"/>
</dbReference>
<comment type="function">
    <text evidence="1">Thiol-specific peroxidase that catalyzes the reduction of hydrogen peroxide and organic hydroperoxides to water and alcohols, respectively. Plays a role in cell protection against oxidative stress by detoxifying peroxides and as sensor of hydrogen peroxide-mediated signaling events.</text>
</comment>
<dbReference type="GO" id="GO:0034599">
    <property type="term" value="P:cellular response to oxidative stress"/>
    <property type="evidence" value="ECO:0007669"/>
    <property type="project" value="TreeGrafter"/>
</dbReference>
<keyword evidence="10" id="KW-1185">Reference proteome</keyword>
<evidence type="ECO:0000313" key="10">
    <source>
        <dbReference type="Proteomes" id="UP000184076"/>
    </source>
</evidence>